<feature type="compositionally biased region" description="Basic and acidic residues" evidence="1">
    <location>
        <begin position="21"/>
        <end position="37"/>
    </location>
</feature>
<feature type="compositionally biased region" description="Polar residues" evidence="1">
    <location>
        <begin position="165"/>
        <end position="190"/>
    </location>
</feature>
<feature type="compositionally biased region" description="Low complexity" evidence="1">
    <location>
        <begin position="94"/>
        <end position="110"/>
    </location>
</feature>
<evidence type="ECO:0000313" key="3">
    <source>
        <dbReference type="Proteomes" id="UP001497644"/>
    </source>
</evidence>
<evidence type="ECO:0000313" key="2">
    <source>
        <dbReference type="EMBL" id="CAL1673856.1"/>
    </source>
</evidence>
<organism evidence="2 3">
    <name type="scientific">Lasius platythorax</name>
    <dbReference type="NCBI Taxonomy" id="488582"/>
    <lineage>
        <taxon>Eukaryota</taxon>
        <taxon>Metazoa</taxon>
        <taxon>Ecdysozoa</taxon>
        <taxon>Arthropoda</taxon>
        <taxon>Hexapoda</taxon>
        <taxon>Insecta</taxon>
        <taxon>Pterygota</taxon>
        <taxon>Neoptera</taxon>
        <taxon>Endopterygota</taxon>
        <taxon>Hymenoptera</taxon>
        <taxon>Apocrita</taxon>
        <taxon>Aculeata</taxon>
        <taxon>Formicoidea</taxon>
        <taxon>Formicidae</taxon>
        <taxon>Formicinae</taxon>
        <taxon>Lasius</taxon>
        <taxon>Lasius</taxon>
    </lineage>
</organism>
<evidence type="ECO:0000256" key="1">
    <source>
        <dbReference type="SAM" id="MobiDB-lite"/>
    </source>
</evidence>
<feature type="region of interest" description="Disordered" evidence="1">
    <location>
        <begin position="165"/>
        <end position="213"/>
    </location>
</feature>
<sequence length="213" mass="24307">MGHYCAWGDAKMMCSSEEEGYEYHASDDREKRRDRVSDTFGETSSGAVFGPISDDADRQFWAEDELSNSESRQKLTARRKRRHSVSYRNRITNRSRSFAPNSSNSSSDNSIHAETSPRARKIRKYCRCRRQKPKTNKLQSVNTKKESSTSMEERICTMNEVVSPECQTASTSGKKSTGLQFENHQATSSYRNHRKQANDMIRAKKGGLQKASK</sequence>
<accession>A0AAV2N268</accession>
<reference evidence="2 3" key="1">
    <citation type="submission" date="2024-04" db="EMBL/GenBank/DDBJ databases">
        <authorList>
            <consortium name="Molecular Ecology Group"/>
        </authorList>
    </citation>
    <scope>NUCLEOTIDE SEQUENCE [LARGE SCALE GENOMIC DNA]</scope>
</reference>
<keyword evidence="3" id="KW-1185">Reference proteome</keyword>
<feature type="compositionally biased region" description="Basic and acidic residues" evidence="1">
    <location>
        <begin position="143"/>
        <end position="152"/>
    </location>
</feature>
<gene>
    <name evidence="2" type="ORF">LPLAT_LOCUS657</name>
</gene>
<name>A0AAV2N268_9HYME</name>
<dbReference type="AlphaFoldDB" id="A0AAV2N268"/>
<feature type="compositionally biased region" description="Basic residues" evidence="1">
    <location>
        <begin position="203"/>
        <end position="213"/>
    </location>
</feature>
<dbReference type="EMBL" id="OZ034824">
    <property type="protein sequence ID" value="CAL1673856.1"/>
    <property type="molecule type" value="Genomic_DNA"/>
</dbReference>
<proteinExistence type="predicted"/>
<feature type="region of interest" description="Disordered" evidence="1">
    <location>
        <begin position="18"/>
        <end position="152"/>
    </location>
</feature>
<dbReference type="Proteomes" id="UP001497644">
    <property type="component" value="Chromosome 1"/>
</dbReference>
<protein>
    <submittedName>
        <fullName evidence="2">Uncharacterized protein</fullName>
    </submittedName>
</protein>
<feature type="compositionally biased region" description="Basic residues" evidence="1">
    <location>
        <begin position="75"/>
        <end position="85"/>
    </location>
</feature>
<feature type="compositionally biased region" description="Basic residues" evidence="1">
    <location>
        <begin position="118"/>
        <end position="135"/>
    </location>
</feature>